<comment type="caution">
    <text evidence="2">The sequence shown here is derived from an EMBL/GenBank/DDBJ whole genome shotgun (WGS) entry which is preliminary data.</text>
</comment>
<organism evidence="2 3">
    <name type="scientific">Pseudomonas meliae</name>
    <dbReference type="NCBI Taxonomy" id="86176"/>
    <lineage>
        <taxon>Bacteria</taxon>
        <taxon>Pseudomonadati</taxon>
        <taxon>Pseudomonadota</taxon>
        <taxon>Gammaproteobacteria</taxon>
        <taxon>Pseudomonadales</taxon>
        <taxon>Pseudomonadaceae</taxon>
        <taxon>Pseudomonas</taxon>
    </lineage>
</organism>
<evidence type="ECO:0000313" key="3">
    <source>
        <dbReference type="Proteomes" id="UP000050455"/>
    </source>
</evidence>
<reference evidence="2 3" key="1">
    <citation type="submission" date="2015-09" db="EMBL/GenBank/DDBJ databases">
        <title>Genome announcement of multiple Pseudomonas syringae strains.</title>
        <authorList>
            <person name="Thakur S."/>
            <person name="Wang P.W."/>
            <person name="Gong Y."/>
            <person name="Weir B.S."/>
            <person name="Guttman D.S."/>
        </authorList>
    </citation>
    <scope>NUCLEOTIDE SEQUENCE [LARGE SCALE GENOMIC DNA]</scope>
    <source>
        <strain evidence="2 3">ICMP6289</strain>
    </source>
</reference>
<feature type="region of interest" description="Disordered" evidence="1">
    <location>
        <begin position="1"/>
        <end position="25"/>
    </location>
</feature>
<protein>
    <submittedName>
        <fullName evidence="2">Uncharacterized protein</fullName>
    </submittedName>
</protein>
<accession>A0A0N8S5G3</accession>
<dbReference type="AlphaFoldDB" id="A0A0N8S5G3"/>
<dbReference type="Proteomes" id="UP000050455">
    <property type="component" value="Unassembled WGS sequence"/>
</dbReference>
<proteinExistence type="predicted"/>
<dbReference type="PATRIC" id="fig|86176.4.peg.674"/>
<name>A0A0N8S5G3_9PSED</name>
<gene>
    <name evidence="2" type="ORF">ALO64_100723</name>
</gene>
<keyword evidence="3" id="KW-1185">Reference proteome</keyword>
<evidence type="ECO:0000256" key="1">
    <source>
        <dbReference type="SAM" id="MobiDB-lite"/>
    </source>
</evidence>
<dbReference type="EMBL" id="LJQT01000100">
    <property type="protein sequence ID" value="KPX93111.1"/>
    <property type="molecule type" value="Genomic_DNA"/>
</dbReference>
<evidence type="ECO:0000313" key="2">
    <source>
        <dbReference type="EMBL" id="KPX93111.1"/>
    </source>
</evidence>
<feature type="compositionally biased region" description="Polar residues" evidence="1">
    <location>
        <begin position="14"/>
        <end position="25"/>
    </location>
</feature>
<sequence>MGTASGIRVAPLAQENNPDQQCTGHAQSPAVTLATAQSLACRLLRRIASRLIADASDPRRRTHCRFAVVRATAKSCLTA</sequence>